<dbReference type="RefSeq" id="WP_182540826.1">
    <property type="nucleotide sequence ID" value="NZ_JACGXA010000001.1"/>
</dbReference>
<dbReference type="Pfam" id="PF05130">
    <property type="entry name" value="FlgN"/>
    <property type="match status" value="1"/>
</dbReference>
<evidence type="ECO:0000313" key="1">
    <source>
        <dbReference type="EMBL" id="MBA8805003.1"/>
    </source>
</evidence>
<gene>
    <name evidence="1" type="ORF">FB382_003294</name>
</gene>
<keyword evidence="2" id="KW-1185">Reference proteome</keyword>
<organism evidence="1 2">
    <name type="scientific">Nocardioides ginsengisegetis</name>
    <dbReference type="NCBI Taxonomy" id="661491"/>
    <lineage>
        <taxon>Bacteria</taxon>
        <taxon>Bacillati</taxon>
        <taxon>Actinomycetota</taxon>
        <taxon>Actinomycetes</taxon>
        <taxon>Propionibacteriales</taxon>
        <taxon>Nocardioidaceae</taxon>
        <taxon>Nocardioides</taxon>
    </lineage>
</organism>
<proteinExistence type="predicted"/>
<comment type="caution">
    <text evidence="1">The sequence shown here is derived from an EMBL/GenBank/DDBJ whole genome shotgun (WGS) entry which is preliminary data.</text>
</comment>
<dbReference type="EMBL" id="JACGXA010000001">
    <property type="protein sequence ID" value="MBA8805003.1"/>
    <property type="molecule type" value="Genomic_DNA"/>
</dbReference>
<dbReference type="InterPro" id="IPR007809">
    <property type="entry name" value="FlgN-like"/>
</dbReference>
<evidence type="ECO:0008006" key="3">
    <source>
        <dbReference type="Google" id="ProtNLM"/>
    </source>
</evidence>
<name>A0A7W3PAV9_9ACTN</name>
<evidence type="ECO:0000313" key="2">
    <source>
        <dbReference type="Proteomes" id="UP000580910"/>
    </source>
</evidence>
<dbReference type="Proteomes" id="UP000580910">
    <property type="component" value="Unassembled WGS sequence"/>
</dbReference>
<dbReference type="GO" id="GO:0044780">
    <property type="term" value="P:bacterial-type flagellum assembly"/>
    <property type="evidence" value="ECO:0007669"/>
    <property type="project" value="InterPro"/>
</dbReference>
<sequence>MEKLSLILWRERELLETLHYRLEVEQLVMAHGQTRWLAAAARDVETVLDQVRDVELMRAIAADEAAGVLGLAPNPSLSGLIAAVDEPWSSILADHRDAFAATSEAITRVAEANRGLISAGLRAAHETLLGLSGSAQTYTPSGTTVGEAARSVQLDRSL</sequence>
<accession>A0A7W3PAV9</accession>
<reference evidence="1 2" key="1">
    <citation type="submission" date="2020-07" db="EMBL/GenBank/DDBJ databases">
        <title>Sequencing the genomes of 1000 actinobacteria strains.</title>
        <authorList>
            <person name="Klenk H.-P."/>
        </authorList>
    </citation>
    <scope>NUCLEOTIDE SEQUENCE [LARGE SCALE GENOMIC DNA]</scope>
    <source>
        <strain evidence="1 2">DSM 21349</strain>
    </source>
</reference>
<dbReference type="Gene3D" id="1.20.58.300">
    <property type="entry name" value="FlgN-like"/>
    <property type="match status" value="1"/>
</dbReference>
<dbReference type="AlphaFoldDB" id="A0A7W3PAV9"/>
<protein>
    <recommendedName>
        <fullName evidence="3">FlgN protein</fullName>
    </recommendedName>
</protein>